<name>A0AAD6GIK7_9EURO</name>
<protein>
    <recommendedName>
        <fullName evidence="2">DNA repair protein rad9</fullName>
    </recommendedName>
</protein>
<dbReference type="InterPro" id="IPR046938">
    <property type="entry name" value="DNA_clamp_sf"/>
</dbReference>
<dbReference type="PANTHER" id="PTHR15237:SF0">
    <property type="entry name" value="CELL CYCLE CHECKPOINT CONTROL PROTEIN"/>
    <property type="match status" value="1"/>
</dbReference>
<dbReference type="Proteomes" id="UP001220324">
    <property type="component" value="Unassembled WGS sequence"/>
</dbReference>
<feature type="compositionally biased region" description="Polar residues" evidence="3">
    <location>
        <begin position="446"/>
        <end position="456"/>
    </location>
</feature>
<accession>A0AAD6GIK7</accession>
<dbReference type="GO" id="GO:0000076">
    <property type="term" value="P:DNA replication checkpoint signaling"/>
    <property type="evidence" value="ECO:0007669"/>
    <property type="project" value="TreeGrafter"/>
</dbReference>
<feature type="region of interest" description="Disordered" evidence="3">
    <location>
        <begin position="396"/>
        <end position="456"/>
    </location>
</feature>
<dbReference type="PIRSF" id="PIRSF009303">
    <property type="entry name" value="Cell_cycle_RAD9"/>
    <property type="match status" value="1"/>
</dbReference>
<reference evidence="4 5" key="1">
    <citation type="journal article" date="2023" name="IMA Fungus">
        <title>Comparative genomic study of the Penicillium genus elucidates a diverse pangenome and 15 lateral gene transfer events.</title>
        <authorList>
            <person name="Petersen C."/>
            <person name="Sorensen T."/>
            <person name="Nielsen M.R."/>
            <person name="Sondergaard T.E."/>
            <person name="Sorensen J.L."/>
            <person name="Fitzpatrick D.A."/>
            <person name="Frisvad J.C."/>
            <person name="Nielsen K.L."/>
        </authorList>
    </citation>
    <scope>NUCLEOTIDE SEQUENCE [LARGE SCALE GENOMIC DNA]</scope>
    <source>
        <strain evidence="4 5">IBT 35679</strain>
    </source>
</reference>
<evidence type="ECO:0000313" key="4">
    <source>
        <dbReference type="EMBL" id="KAJ5556129.1"/>
    </source>
</evidence>
<comment type="function">
    <text evidence="2">Acts in DNA repair and mutagenesis. Involved in promoting resistance to ionizing radiation and UV light, as well as regulating cell cycle progression after irradiation.</text>
</comment>
<evidence type="ECO:0000256" key="1">
    <source>
        <dbReference type="ARBA" id="ARBA00008494"/>
    </source>
</evidence>
<gene>
    <name evidence="4" type="ORF">N7494_000044</name>
</gene>
<feature type="compositionally biased region" description="Basic and acidic residues" evidence="3">
    <location>
        <begin position="416"/>
        <end position="426"/>
    </location>
</feature>
<feature type="compositionally biased region" description="Polar residues" evidence="3">
    <location>
        <begin position="295"/>
        <end position="308"/>
    </location>
</feature>
<dbReference type="Gene3D" id="3.70.10.10">
    <property type="match status" value="1"/>
</dbReference>
<comment type="similarity">
    <text evidence="1 2">Belongs to the rad9 family.</text>
</comment>
<evidence type="ECO:0000256" key="2">
    <source>
        <dbReference type="PIRNR" id="PIRNR009303"/>
    </source>
</evidence>
<dbReference type="AlphaFoldDB" id="A0AAD6GIK7"/>
<evidence type="ECO:0000313" key="5">
    <source>
        <dbReference type="Proteomes" id="UP001220324"/>
    </source>
</evidence>
<dbReference type="SUPFAM" id="SSF55979">
    <property type="entry name" value="DNA clamp"/>
    <property type="match status" value="1"/>
</dbReference>
<feature type="compositionally biased region" description="Low complexity" evidence="3">
    <location>
        <begin position="315"/>
        <end position="326"/>
    </location>
</feature>
<sequence length="456" mass="50854">MTSLAFTLDPDAIVRFHDIFICLAKFSDTVALEAEPDLLRLSALNSTKTAFASFVCDREEFFQKYDFSVSRSNGYSFHGQGGDRFYCQILLKALLSVFRGKVDRGKETAIEACHVELHEDYHQTQCRLNIRMDCAMGVIKSYKLTYEPAAIQHAIFDPSSTTSKWSADPRYLKQIVDHFSASAEQLDLYGDDEQAVFTSFTKKITDGDELLKNPIHTSVAATKADFEEFSVEDNMHITINLKDFKAVVFHAETGMATITAQYTRPCKPIQLAYKIPGIKAEFTLMTRGEADPDDTPSSSRATMPQLSRRTAAPVSTTAQASTTDASFRAMTENTPMPPPPPRNRPLRPLHGSSTQDRLSRNSPTNRPSASAASESMEFDSLFVSQDDDRWDEMITNEEPQDILGWDATGQTPLEGTLRDAEPDFPKPKRRRNQTAEDDLGIPPNATHITGSRHGSL</sequence>
<evidence type="ECO:0000256" key="3">
    <source>
        <dbReference type="SAM" id="MobiDB-lite"/>
    </source>
</evidence>
<dbReference type="GO" id="GO:0031573">
    <property type="term" value="P:mitotic intra-S DNA damage checkpoint signaling"/>
    <property type="evidence" value="ECO:0007669"/>
    <property type="project" value="TreeGrafter"/>
</dbReference>
<dbReference type="InterPro" id="IPR026584">
    <property type="entry name" value="Rad9"/>
</dbReference>
<comment type="caution">
    <text evidence="4">The sequence shown here is derived from an EMBL/GenBank/DDBJ whole genome shotgun (WGS) entry which is preliminary data.</text>
</comment>
<feature type="region of interest" description="Disordered" evidence="3">
    <location>
        <begin position="288"/>
        <end position="378"/>
    </location>
</feature>
<organism evidence="4 5">
    <name type="scientific">Penicillium frequentans</name>
    <dbReference type="NCBI Taxonomy" id="3151616"/>
    <lineage>
        <taxon>Eukaryota</taxon>
        <taxon>Fungi</taxon>
        <taxon>Dikarya</taxon>
        <taxon>Ascomycota</taxon>
        <taxon>Pezizomycotina</taxon>
        <taxon>Eurotiomycetes</taxon>
        <taxon>Eurotiomycetidae</taxon>
        <taxon>Eurotiales</taxon>
        <taxon>Aspergillaceae</taxon>
        <taxon>Penicillium</taxon>
    </lineage>
</organism>
<feature type="compositionally biased region" description="Polar residues" evidence="3">
    <location>
        <begin position="351"/>
        <end position="373"/>
    </location>
</feature>
<dbReference type="PANTHER" id="PTHR15237">
    <property type="entry name" value="DNA REPAIR PROTEIN RAD9"/>
    <property type="match status" value="1"/>
</dbReference>
<keyword evidence="2" id="KW-0227">DNA damage</keyword>
<dbReference type="InterPro" id="IPR007268">
    <property type="entry name" value="Rad9/Ddc1"/>
</dbReference>
<proteinExistence type="inferred from homology"/>
<dbReference type="GO" id="GO:0006281">
    <property type="term" value="P:DNA repair"/>
    <property type="evidence" value="ECO:0007669"/>
    <property type="project" value="UniProtKB-UniRule"/>
</dbReference>
<dbReference type="EMBL" id="JAQIZZ010000001">
    <property type="protein sequence ID" value="KAJ5556129.1"/>
    <property type="molecule type" value="Genomic_DNA"/>
</dbReference>
<keyword evidence="5" id="KW-1185">Reference proteome</keyword>
<dbReference type="Pfam" id="PF04139">
    <property type="entry name" value="Rad9"/>
    <property type="match status" value="1"/>
</dbReference>
<dbReference type="GO" id="GO:0071479">
    <property type="term" value="P:cellular response to ionizing radiation"/>
    <property type="evidence" value="ECO:0007669"/>
    <property type="project" value="TreeGrafter"/>
</dbReference>
<dbReference type="GO" id="GO:0030896">
    <property type="term" value="C:checkpoint clamp complex"/>
    <property type="evidence" value="ECO:0007669"/>
    <property type="project" value="UniProtKB-UniRule"/>
</dbReference>